<evidence type="ECO:0000313" key="2">
    <source>
        <dbReference type="EMBL" id="OUY08360.1"/>
    </source>
</evidence>
<dbReference type="CDD" id="cd02440">
    <property type="entry name" value="AdoMet_MTases"/>
    <property type="match status" value="1"/>
</dbReference>
<name>A0A1Z9Z1M6_9GAMM</name>
<keyword evidence="2" id="KW-0489">Methyltransferase</keyword>
<evidence type="ECO:0000313" key="3">
    <source>
        <dbReference type="Proteomes" id="UP000196536"/>
    </source>
</evidence>
<dbReference type="PANTHER" id="PTHR13369">
    <property type="match status" value="1"/>
</dbReference>
<organism evidence="2 3">
    <name type="scientific">Acinetobacter populi</name>
    <dbReference type="NCBI Taxonomy" id="1582270"/>
    <lineage>
        <taxon>Bacteria</taxon>
        <taxon>Pseudomonadati</taxon>
        <taxon>Pseudomonadota</taxon>
        <taxon>Gammaproteobacteria</taxon>
        <taxon>Moraxellales</taxon>
        <taxon>Moraxellaceae</taxon>
        <taxon>Acinetobacter</taxon>
    </lineage>
</organism>
<evidence type="ECO:0000259" key="1">
    <source>
        <dbReference type="Pfam" id="PF13679"/>
    </source>
</evidence>
<dbReference type="RefSeq" id="WP_087619000.1">
    <property type="nucleotide sequence ID" value="NZ_NEXX01000001.1"/>
</dbReference>
<sequence length="406" mass="47048">MTANNLQPNQLEFFNQVEQAWQQQHFERIILSQYHGEIAKLEKITVRSIVLKDQTLLNVVYRYQTQDITKNYSWHEFSALLQEWLNQCQQINLFTEGQEIQLKYKKGQWKLSQSKHKSNAVVQVLPQSHDRNKKRWIAQDRLFLQLLGITDQKHEIIPSMARKWKQINKFVEIFAGAIEQAQLQQQEDLHVVDFGSGKGYLTCAVYDYLLGQHLQPHVTGVELREELVKVCQNVAQQAGYDQLRFFQGDVRSYFPEKTDVMIALHACDVATDFAIHTGIRLGAKVIMCAPCCHKELRPQLQAPQVLKPMLQFGVHVGQQAEMLTDTLRALLLQAYGYETKVLEFVSLEHTSKNKMILATRQQSFKQVDQNILDQVQQLKTFYGIEKHTLELLLKDLPVDQKIGCLC</sequence>
<comment type="caution">
    <text evidence="2">The sequence shown here is derived from an EMBL/GenBank/DDBJ whole genome shotgun (WGS) entry which is preliminary data.</text>
</comment>
<keyword evidence="3" id="KW-1185">Reference proteome</keyword>
<dbReference type="InterPro" id="IPR029063">
    <property type="entry name" value="SAM-dependent_MTases_sf"/>
</dbReference>
<reference evidence="2 3" key="1">
    <citation type="submission" date="2017-05" db="EMBL/GenBank/DDBJ databases">
        <title>Acinetobacter populi ANC 5415 (= PBJ7), whole genome shotgun sequencing project.</title>
        <authorList>
            <person name="Nemec A."/>
            <person name="Radolfova-Krizova L."/>
        </authorList>
    </citation>
    <scope>NUCLEOTIDE SEQUENCE [LARGE SCALE GENOMIC DNA]</scope>
    <source>
        <strain evidence="2 3">PBJ7</strain>
    </source>
</reference>
<dbReference type="Gene3D" id="3.40.50.150">
    <property type="entry name" value="Vaccinia Virus protein VP39"/>
    <property type="match status" value="1"/>
</dbReference>
<dbReference type="AlphaFoldDB" id="A0A1Z9Z1M6"/>
<protein>
    <submittedName>
        <fullName evidence="2">Methyltransferase</fullName>
    </submittedName>
</protein>
<dbReference type="InterPro" id="IPR025714">
    <property type="entry name" value="Methyltranfer_dom"/>
</dbReference>
<gene>
    <name evidence="2" type="ORF">CAP51_01700</name>
</gene>
<accession>A0A1Z9Z1M6</accession>
<proteinExistence type="predicted"/>
<dbReference type="Pfam" id="PF13679">
    <property type="entry name" value="Methyltransf_32"/>
    <property type="match status" value="1"/>
</dbReference>
<dbReference type="GO" id="GO:0005737">
    <property type="term" value="C:cytoplasm"/>
    <property type="evidence" value="ECO:0007669"/>
    <property type="project" value="TreeGrafter"/>
</dbReference>
<dbReference type="EMBL" id="NEXX01000001">
    <property type="protein sequence ID" value="OUY08360.1"/>
    <property type="molecule type" value="Genomic_DNA"/>
</dbReference>
<dbReference type="PANTHER" id="PTHR13369:SF3">
    <property type="entry name" value="METHYLTRANSFERASE DOMAIN-CONTAINING PROTEIN"/>
    <property type="match status" value="1"/>
</dbReference>
<dbReference type="GO" id="GO:0032259">
    <property type="term" value="P:methylation"/>
    <property type="evidence" value="ECO:0007669"/>
    <property type="project" value="UniProtKB-KW"/>
</dbReference>
<dbReference type="Proteomes" id="UP000196536">
    <property type="component" value="Unassembled WGS sequence"/>
</dbReference>
<keyword evidence="2" id="KW-0808">Transferase</keyword>
<dbReference type="GO" id="GO:0008168">
    <property type="term" value="F:methyltransferase activity"/>
    <property type="evidence" value="ECO:0007669"/>
    <property type="project" value="UniProtKB-KW"/>
</dbReference>
<dbReference type="SUPFAM" id="SSF53335">
    <property type="entry name" value="S-adenosyl-L-methionine-dependent methyltransferases"/>
    <property type="match status" value="1"/>
</dbReference>
<dbReference type="OrthoDB" id="5502211at2"/>
<feature type="domain" description="Methyltransferase" evidence="1">
    <location>
        <begin position="162"/>
        <end position="298"/>
    </location>
</feature>